<dbReference type="InterPro" id="IPR038883">
    <property type="entry name" value="AN11006-like"/>
</dbReference>
<gene>
    <name evidence="2" type="ORF">AWRI4233_LOCUS4864</name>
</gene>
<proteinExistence type="predicted"/>
<organism evidence="2 3">
    <name type="scientific">Aureobasidium mustum</name>
    <dbReference type="NCBI Taxonomy" id="2773714"/>
    <lineage>
        <taxon>Eukaryota</taxon>
        <taxon>Fungi</taxon>
        <taxon>Dikarya</taxon>
        <taxon>Ascomycota</taxon>
        <taxon>Pezizomycotina</taxon>
        <taxon>Dothideomycetes</taxon>
        <taxon>Dothideomycetidae</taxon>
        <taxon>Dothideales</taxon>
        <taxon>Saccotheciaceae</taxon>
        <taxon>Aureobasidium</taxon>
    </lineage>
</organism>
<accession>A0A9N8K0W5</accession>
<keyword evidence="3" id="KW-1185">Reference proteome</keyword>
<dbReference type="PANTHER" id="PTHR42085">
    <property type="entry name" value="F-BOX DOMAIN-CONTAINING PROTEIN"/>
    <property type="match status" value="1"/>
</dbReference>
<feature type="domain" description="DUF7730" evidence="1">
    <location>
        <begin position="2"/>
        <end position="133"/>
    </location>
</feature>
<dbReference type="AlphaFoldDB" id="A0A9N8K0W5"/>
<evidence type="ECO:0000259" key="1">
    <source>
        <dbReference type="Pfam" id="PF24864"/>
    </source>
</evidence>
<name>A0A9N8K0W5_9PEZI</name>
<dbReference type="PANTHER" id="PTHR42085:SF8">
    <property type="entry name" value="F-BOX DOMAIN-CONTAINING PROTEIN"/>
    <property type="match status" value="1"/>
</dbReference>
<evidence type="ECO:0000313" key="2">
    <source>
        <dbReference type="EMBL" id="CAD0094768.1"/>
    </source>
</evidence>
<sequence length="238" mass="27743">MELPLEIRLMIYKLLLEETSTALTLLTQGSSEQEVVRRGCLKKQQPRRTGRQILLKTVYKANDETITHLQPVILRVSKSIYDEAISILYRQTLEFEHPITLQKFLFAIGPENRLLLQHIVLRGWQDDEFLVWQQALASAFDRLMTAQNLRSITMDRHIYSSSDRPKILWDKWKLVPVNHFNVRAEYWAQFIDAAKGKGTAKSLLTFTERNFGSEDDIAQGAQDYLDRKKLFMDNMKLG</sequence>
<reference evidence="2" key="1">
    <citation type="submission" date="2020-06" db="EMBL/GenBank/DDBJ databases">
        <authorList>
            <person name="Onetto C."/>
        </authorList>
    </citation>
    <scope>NUCLEOTIDE SEQUENCE</scope>
</reference>
<comment type="caution">
    <text evidence="2">The sequence shown here is derived from an EMBL/GenBank/DDBJ whole genome shotgun (WGS) entry which is preliminary data.</text>
</comment>
<dbReference type="Pfam" id="PF24864">
    <property type="entry name" value="DUF7730"/>
    <property type="match status" value="1"/>
</dbReference>
<protein>
    <recommendedName>
        <fullName evidence="1">DUF7730 domain-containing protein</fullName>
    </recommendedName>
</protein>
<dbReference type="OrthoDB" id="5397846at2759"/>
<evidence type="ECO:0000313" key="3">
    <source>
        <dbReference type="Proteomes" id="UP000714618"/>
    </source>
</evidence>
<dbReference type="EMBL" id="CAIJEO010000006">
    <property type="protein sequence ID" value="CAD0094768.1"/>
    <property type="molecule type" value="Genomic_DNA"/>
</dbReference>
<dbReference type="Proteomes" id="UP000714618">
    <property type="component" value="Unassembled WGS sequence"/>
</dbReference>
<dbReference type="InterPro" id="IPR056632">
    <property type="entry name" value="DUF7730"/>
</dbReference>